<accession>A0A0C9UKP7</accession>
<reference evidence="10 11" key="1">
    <citation type="submission" date="2014-06" db="EMBL/GenBank/DDBJ databases">
        <title>Evolutionary Origins and Diversification of the Mycorrhizal Mutualists.</title>
        <authorList>
            <consortium name="DOE Joint Genome Institute"/>
            <consortium name="Mycorrhizal Genomics Consortium"/>
            <person name="Kohler A."/>
            <person name="Kuo A."/>
            <person name="Nagy L.G."/>
            <person name="Floudas D."/>
            <person name="Copeland A."/>
            <person name="Barry K.W."/>
            <person name="Cichocki N."/>
            <person name="Veneault-Fourrey C."/>
            <person name="LaButti K."/>
            <person name="Lindquist E.A."/>
            <person name="Lipzen A."/>
            <person name="Lundell T."/>
            <person name="Morin E."/>
            <person name="Murat C."/>
            <person name="Riley R."/>
            <person name="Ohm R."/>
            <person name="Sun H."/>
            <person name="Tunlid A."/>
            <person name="Henrissat B."/>
            <person name="Grigoriev I.V."/>
            <person name="Hibbett D.S."/>
            <person name="Martin F."/>
        </authorList>
    </citation>
    <scope>NUCLEOTIDE SEQUENCE [LARGE SCALE GENOMIC DNA]</scope>
    <source>
        <strain evidence="10 11">SS14</strain>
    </source>
</reference>
<feature type="compositionally biased region" description="Acidic residues" evidence="7">
    <location>
        <begin position="735"/>
        <end position="744"/>
    </location>
</feature>
<dbReference type="Proteomes" id="UP000054279">
    <property type="component" value="Unassembled WGS sequence"/>
</dbReference>
<dbReference type="SMART" id="SM00906">
    <property type="entry name" value="Fungal_trans"/>
    <property type="match status" value="1"/>
</dbReference>
<dbReference type="InterPro" id="IPR016166">
    <property type="entry name" value="FAD-bd_PCMH"/>
</dbReference>
<dbReference type="CDD" id="cd12148">
    <property type="entry name" value="fungal_TF_MHR"/>
    <property type="match status" value="1"/>
</dbReference>
<feature type="domain" description="FAD-binding PCMH-type" evidence="9">
    <location>
        <begin position="67"/>
        <end position="240"/>
    </location>
</feature>
<feature type="chain" id="PRO_5002204228" evidence="8">
    <location>
        <begin position="24"/>
        <end position="1467"/>
    </location>
</feature>
<dbReference type="GO" id="GO:0003677">
    <property type="term" value="F:DNA binding"/>
    <property type="evidence" value="ECO:0007669"/>
    <property type="project" value="InterPro"/>
</dbReference>
<dbReference type="InterPro" id="IPR007219">
    <property type="entry name" value="XnlR_reg_dom"/>
</dbReference>
<dbReference type="InterPro" id="IPR006094">
    <property type="entry name" value="Oxid_FAD_bind_N"/>
</dbReference>
<evidence type="ECO:0000259" key="9">
    <source>
        <dbReference type="PROSITE" id="PS51387"/>
    </source>
</evidence>
<gene>
    <name evidence="10" type="ORF">M422DRAFT_55705</name>
</gene>
<proteinExistence type="inferred from homology"/>
<dbReference type="InterPro" id="IPR050416">
    <property type="entry name" value="FAD-linked_Oxidoreductase"/>
</dbReference>
<keyword evidence="4" id="KW-0274">FAD</keyword>
<dbReference type="InterPro" id="IPR036318">
    <property type="entry name" value="FAD-bd_PCMH-like_sf"/>
</dbReference>
<feature type="compositionally biased region" description="Low complexity" evidence="7">
    <location>
        <begin position="1264"/>
        <end position="1303"/>
    </location>
</feature>
<dbReference type="GO" id="GO:0006351">
    <property type="term" value="P:DNA-templated transcription"/>
    <property type="evidence" value="ECO:0007669"/>
    <property type="project" value="InterPro"/>
</dbReference>
<feature type="region of interest" description="Disordered" evidence="7">
    <location>
        <begin position="732"/>
        <end position="761"/>
    </location>
</feature>
<feature type="compositionally biased region" description="Low complexity" evidence="7">
    <location>
        <begin position="1318"/>
        <end position="1329"/>
    </location>
</feature>
<dbReference type="GO" id="GO:0071949">
    <property type="term" value="F:FAD binding"/>
    <property type="evidence" value="ECO:0007669"/>
    <property type="project" value="InterPro"/>
</dbReference>
<dbReference type="OrthoDB" id="762982at2759"/>
<comment type="similarity">
    <text evidence="2">Belongs to the oxygen-dependent FAD-linked oxidoreductase family.</text>
</comment>
<dbReference type="SUPFAM" id="SSF56176">
    <property type="entry name" value="FAD-binding/transporter-associated domain-like"/>
    <property type="match status" value="1"/>
</dbReference>
<evidence type="ECO:0000256" key="8">
    <source>
        <dbReference type="SAM" id="SignalP"/>
    </source>
</evidence>
<evidence type="ECO:0000256" key="4">
    <source>
        <dbReference type="ARBA" id="ARBA00022827"/>
    </source>
</evidence>
<keyword evidence="6" id="KW-0539">Nucleus</keyword>
<evidence type="ECO:0000256" key="2">
    <source>
        <dbReference type="ARBA" id="ARBA00005466"/>
    </source>
</evidence>
<feature type="compositionally biased region" description="Low complexity" evidence="7">
    <location>
        <begin position="1336"/>
        <end position="1356"/>
    </location>
</feature>
<organism evidence="10 11">
    <name type="scientific">Sphaerobolus stellatus (strain SS14)</name>
    <dbReference type="NCBI Taxonomy" id="990650"/>
    <lineage>
        <taxon>Eukaryota</taxon>
        <taxon>Fungi</taxon>
        <taxon>Dikarya</taxon>
        <taxon>Basidiomycota</taxon>
        <taxon>Agaricomycotina</taxon>
        <taxon>Agaricomycetes</taxon>
        <taxon>Phallomycetidae</taxon>
        <taxon>Geastrales</taxon>
        <taxon>Sphaerobolaceae</taxon>
        <taxon>Sphaerobolus</taxon>
    </lineage>
</organism>
<evidence type="ECO:0000256" key="3">
    <source>
        <dbReference type="ARBA" id="ARBA00022630"/>
    </source>
</evidence>
<feature type="signal peptide" evidence="8">
    <location>
        <begin position="1"/>
        <end position="23"/>
    </location>
</feature>
<evidence type="ECO:0000313" key="10">
    <source>
        <dbReference type="EMBL" id="KIJ26036.1"/>
    </source>
</evidence>
<sequence>MGPGPSSLFTAALLLPLLTGTFAESLSPQTLNCITSIPGLKTPGLITLPAEANYTALATPFNERLTAARMPGVIVLPTSPAQISSVLHCASLTNPPSSVTARSGGHSYAAYALSGDIVIDMRNFKDITLNSTDYTVRVETGNRLGDVATAIFDDGGRALPHGSCPYVGVGGHTLYGGFGWLGRFGGLLVDTTVAAEVILANGTFKRVTATSGDDDLWWAIRGGGPSFALVVAWTYQTVAAPNITTRYTISYNGTGAPNVPSAVASKAYSAWEAFAGQESGQPELLAMSVDFGAGSAQGEVTLSFGGNWYGNGGSAEARGVLGGLLEGLGSAWVIEMHEVGWIEGLIELAGKTTLDTSAPDVPDNFFAKSLVTTEPSAVDAVEKFVGYLATQGQTSDTAWFVQVDLYGAKSRISRTGRDFNAFAHRDAFVVWQFYASKDMNASGYPADGIGFVDGMVDELTTRPEGAYPNYIDPTLVDWRELYFGSHTARLAAVKRSVDRTEVYRLAQGTDTAQPVNSPDVSLLSLSQPCKLSPRPPFLRPSTHSVQPQNAPERPSTASLAEPRSSSATANAHVRPASSEVIPTPPPDHPAHRPAGTAHLCYQGDPRGPDSADHRHPDDPTPSSSAPRPIFTYLISPYALPPPIHSPTGVDLRKELGKIRSSLSLIESIFNRNAAYLLPPLDNDRPFKQESDEHALASNTDFAPAMLARPRTGHGGMYAGPTSAATHFATVKTESDVTDEDDDDDRSIVSEPPGSPSLRDDDLLSYLPSDPNVVEGLITHYFETCQWENRYLHHASFTHAWARFRANLNPDRLTLATVFVVLAIAVQFLPARHPLLESFNESAVDLSENYYAFGCNALTRYHAERRTYSLELIELLLLRTHYLTITKDQCEDLWSIRGEIVSTAIAMGLHRDPGRWKITRELAERRRWAWWNIMLIERWQAFMFGRPLSICNHHFDTQFPGAFDPAYDPSGRLHLPYLHLFRLAEAMGDIMDDAVSVRPVPYERVIGQDQVLARWLDTLPAELNLDDYRLARALSSKELATRRTGAQSLCLRIFYYHVRFTLHRPYSGPWKATPVSQTIMERPPDPRWEQSLGTAISAADKLTHLVTQARPDFLANDWLAVPGHLHWGPFHAFSAAMFFSFQLIANPKQAGGNLFRANIQRVMNVLEHLRGIHVADKAFSVLEALAPLYDESAAGVGGVDGEEQEHMKNRVLGFVRRLAFPCHDSPAFTKTRVHGGVTVVNGAVVHHGAAHLVGGSSVGGGSGHGASPASHGSMSSPGTQGMPVTPVVGSVVLPVPGQGSAGYVQGQGAGGGPPPPPQQSQQQQQISAAPRPGLYEPHQTQHPQSQSQSHPQSQSQSHHPHTQSPPQPQHTHHPNQPPPQHPHQPPPPHGHHPHPHPQSHPHPHPHPHPHVPGGYADETVWGTSIGLDSTEWASFVSVVQPRVPPPVPPLPHPGGLQMQMHATHLGQG</sequence>
<evidence type="ECO:0000256" key="1">
    <source>
        <dbReference type="ARBA" id="ARBA00001974"/>
    </source>
</evidence>
<dbReference type="PANTHER" id="PTHR42973">
    <property type="entry name" value="BINDING OXIDOREDUCTASE, PUTATIVE (AFU_ORTHOLOGUE AFUA_1G17690)-RELATED"/>
    <property type="match status" value="1"/>
</dbReference>
<keyword evidence="5" id="KW-0560">Oxidoreductase</keyword>
<keyword evidence="8" id="KW-0732">Signal</keyword>
<feature type="compositionally biased region" description="Basic residues" evidence="7">
    <location>
        <begin position="1388"/>
        <end position="1408"/>
    </location>
</feature>
<dbReference type="InterPro" id="IPR016169">
    <property type="entry name" value="FAD-bd_PCMH_sub2"/>
</dbReference>
<dbReference type="HOGENOM" id="CLU_250412_0_0_1"/>
<dbReference type="Pfam" id="PF01565">
    <property type="entry name" value="FAD_binding_4"/>
    <property type="match status" value="1"/>
</dbReference>
<evidence type="ECO:0000256" key="7">
    <source>
        <dbReference type="SAM" id="MobiDB-lite"/>
    </source>
</evidence>
<dbReference type="PANTHER" id="PTHR42973:SF39">
    <property type="entry name" value="FAD-BINDING PCMH-TYPE DOMAIN-CONTAINING PROTEIN"/>
    <property type="match status" value="1"/>
</dbReference>
<dbReference type="Pfam" id="PF04082">
    <property type="entry name" value="Fungal_trans"/>
    <property type="match status" value="1"/>
</dbReference>
<evidence type="ECO:0000256" key="5">
    <source>
        <dbReference type="ARBA" id="ARBA00023002"/>
    </source>
</evidence>
<feature type="region of interest" description="Disordered" evidence="7">
    <location>
        <begin position="1254"/>
        <end position="1416"/>
    </location>
</feature>
<keyword evidence="3" id="KW-0285">Flavoprotein</keyword>
<evidence type="ECO:0000313" key="11">
    <source>
        <dbReference type="Proteomes" id="UP000054279"/>
    </source>
</evidence>
<dbReference type="InterPro" id="IPR012951">
    <property type="entry name" value="BBE"/>
</dbReference>
<feature type="compositionally biased region" description="Basic and acidic residues" evidence="7">
    <location>
        <begin position="606"/>
        <end position="618"/>
    </location>
</feature>
<dbReference type="Gene3D" id="3.40.462.20">
    <property type="match status" value="1"/>
</dbReference>
<evidence type="ECO:0000256" key="6">
    <source>
        <dbReference type="ARBA" id="ARBA00023242"/>
    </source>
</evidence>
<dbReference type="Pfam" id="PF08031">
    <property type="entry name" value="BBE"/>
    <property type="match status" value="1"/>
</dbReference>
<keyword evidence="11" id="KW-1185">Reference proteome</keyword>
<dbReference type="GO" id="GO:0016491">
    <property type="term" value="F:oxidoreductase activity"/>
    <property type="evidence" value="ECO:0007669"/>
    <property type="project" value="UniProtKB-KW"/>
</dbReference>
<dbReference type="GO" id="GO:0008270">
    <property type="term" value="F:zinc ion binding"/>
    <property type="evidence" value="ECO:0007669"/>
    <property type="project" value="InterPro"/>
</dbReference>
<feature type="compositionally biased region" description="Pro residues" evidence="7">
    <location>
        <begin position="1374"/>
        <end position="1387"/>
    </location>
</feature>
<dbReference type="EMBL" id="KN837387">
    <property type="protein sequence ID" value="KIJ26036.1"/>
    <property type="molecule type" value="Genomic_DNA"/>
</dbReference>
<name>A0A0C9UKP7_SPHS4</name>
<protein>
    <submittedName>
        <fullName evidence="10">Glucooligosaccharide oxidase</fullName>
    </submittedName>
</protein>
<feature type="compositionally biased region" description="Polar residues" evidence="7">
    <location>
        <begin position="541"/>
        <end position="569"/>
    </location>
</feature>
<feature type="region of interest" description="Disordered" evidence="7">
    <location>
        <begin position="531"/>
        <end position="627"/>
    </location>
</feature>
<dbReference type="Gene3D" id="3.30.465.10">
    <property type="match status" value="1"/>
</dbReference>
<comment type="cofactor">
    <cofactor evidence="1">
        <name>FAD</name>
        <dbReference type="ChEBI" id="CHEBI:57692"/>
    </cofactor>
</comment>
<dbReference type="PROSITE" id="PS51387">
    <property type="entry name" value="FAD_PCMH"/>
    <property type="match status" value="1"/>
</dbReference>